<accession>A0A837B1C1</accession>
<proteinExistence type="predicted"/>
<comment type="caution">
    <text evidence="1">The sequence shown here is derived from an EMBL/GenBank/DDBJ whole genome shotgun (WGS) entry which is preliminary data.</text>
</comment>
<reference evidence="1 2" key="1">
    <citation type="submission" date="2014-03" db="EMBL/GenBank/DDBJ databases">
        <title>The genomes of two eusocial bee gut symbionts.</title>
        <authorList>
            <person name="Kwong W.K."/>
            <person name="Engel P."/>
            <person name="Koch H."/>
            <person name="Moran N.A."/>
        </authorList>
    </citation>
    <scope>NUCLEOTIDE SEQUENCE [LARGE SCALE GENOMIC DNA]</scope>
    <source>
        <strain evidence="2">wkB29</strain>
    </source>
</reference>
<evidence type="ECO:0000313" key="2">
    <source>
        <dbReference type="Proteomes" id="UP000027170"/>
    </source>
</evidence>
<organism evidence="1 2">
    <name type="scientific">Snodgrassella communis</name>
    <dbReference type="NCBI Taxonomy" id="2946699"/>
    <lineage>
        <taxon>Bacteria</taxon>
        <taxon>Pseudomonadati</taxon>
        <taxon>Pseudomonadota</taxon>
        <taxon>Betaproteobacteria</taxon>
        <taxon>Neisseriales</taxon>
        <taxon>Neisseriaceae</taxon>
        <taxon>Snodgrassella</taxon>
    </lineage>
</organism>
<evidence type="ECO:0000313" key="1">
    <source>
        <dbReference type="EMBL" id="KDN13733.1"/>
    </source>
</evidence>
<dbReference type="Proteomes" id="UP000027170">
    <property type="component" value="Unassembled WGS sequence"/>
</dbReference>
<gene>
    <name evidence="1" type="ORF">SALWKB29_2233</name>
</gene>
<sequence length="39" mass="4642">MNFTYKAYNEAYKNRKEIEKEVFEESKNENVITNEGLPA</sequence>
<protein>
    <submittedName>
        <fullName evidence="1">Uncharacterized protein</fullName>
    </submittedName>
</protein>
<keyword evidence="2" id="KW-1185">Reference proteome</keyword>
<dbReference type="AlphaFoldDB" id="A0A837B1C1"/>
<dbReference type="EMBL" id="JFZV01000040">
    <property type="protein sequence ID" value="KDN13733.1"/>
    <property type="molecule type" value="Genomic_DNA"/>
</dbReference>
<name>A0A837B1C1_9NEIS</name>